<dbReference type="Gene3D" id="3.30.1490.20">
    <property type="entry name" value="ATP-grasp fold, A domain"/>
    <property type="match status" value="1"/>
</dbReference>
<dbReference type="STRING" id="1265861.BCAMP_04999"/>
<evidence type="ECO:0000256" key="9">
    <source>
        <dbReference type="ARBA" id="ARBA00022842"/>
    </source>
</evidence>
<dbReference type="FunFam" id="3.30.1490.20:FF:000006">
    <property type="entry name" value="phosphoribosylamine--glycine ligase, chloroplastic-like"/>
    <property type="match status" value="1"/>
</dbReference>
<evidence type="ECO:0000256" key="6">
    <source>
        <dbReference type="ARBA" id="ARBA00022741"/>
    </source>
</evidence>
<dbReference type="PATRIC" id="fig|1265861.3.peg.988"/>
<dbReference type="NCBIfam" id="TIGR00877">
    <property type="entry name" value="purD"/>
    <property type="match status" value="1"/>
</dbReference>
<dbReference type="Pfam" id="PF02844">
    <property type="entry name" value="GARS_N"/>
    <property type="match status" value="1"/>
</dbReference>
<feature type="domain" description="ATP-grasp" evidence="15">
    <location>
        <begin position="96"/>
        <end position="302"/>
    </location>
</feature>
<dbReference type="InterPro" id="IPR020561">
    <property type="entry name" value="PRibGlycinamid_synth_ATP-grasp"/>
</dbReference>
<comment type="cofactor">
    <cofactor evidence="2">
        <name>Mg(2+)</name>
        <dbReference type="ChEBI" id="CHEBI:18420"/>
    </cofactor>
</comment>
<dbReference type="PROSITE" id="PS50975">
    <property type="entry name" value="ATP_GRASP"/>
    <property type="match status" value="1"/>
</dbReference>
<name>W7CM11_9LIST</name>
<comment type="similarity">
    <text evidence="10 13">Belongs to the GARS family.</text>
</comment>
<comment type="caution">
    <text evidence="16">The sequence shown here is derived from an EMBL/GenBank/DDBJ whole genome shotgun (WGS) entry which is preliminary data.</text>
</comment>
<dbReference type="Gene3D" id="3.30.470.20">
    <property type="entry name" value="ATP-grasp fold, B domain"/>
    <property type="match status" value="1"/>
</dbReference>
<dbReference type="SMART" id="SM01210">
    <property type="entry name" value="GARS_C"/>
    <property type="match status" value="1"/>
</dbReference>
<keyword evidence="17" id="KW-1185">Reference proteome</keyword>
<evidence type="ECO:0000256" key="3">
    <source>
        <dbReference type="ARBA" id="ARBA00005174"/>
    </source>
</evidence>
<dbReference type="Proteomes" id="UP000019243">
    <property type="component" value="Unassembled WGS sequence"/>
</dbReference>
<dbReference type="InterPro" id="IPR020559">
    <property type="entry name" value="PRibGlycinamide_synth_CS"/>
</dbReference>
<gene>
    <name evidence="13" type="primary">purD</name>
    <name evidence="16" type="ORF">BCAMP_04999</name>
</gene>
<dbReference type="InterPro" id="IPR037123">
    <property type="entry name" value="PRibGlycinamide_synth_C_sf"/>
</dbReference>
<dbReference type="GO" id="GO:0046872">
    <property type="term" value="F:metal ion binding"/>
    <property type="evidence" value="ECO:0007669"/>
    <property type="project" value="InterPro"/>
</dbReference>
<evidence type="ECO:0000313" key="16">
    <source>
        <dbReference type="EMBL" id="EUJ40564.1"/>
    </source>
</evidence>
<dbReference type="GO" id="GO:0009113">
    <property type="term" value="P:purine nucleobase biosynthetic process"/>
    <property type="evidence" value="ECO:0007669"/>
    <property type="project" value="InterPro"/>
</dbReference>
<dbReference type="Pfam" id="PF01071">
    <property type="entry name" value="GARS_A"/>
    <property type="match status" value="1"/>
</dbReference>
<dbReference type="PANTHER" id="PTHR43472">
    <property type="entry name" value="PHOSPHORIBOSYLAMINE--GLYCINE LIGASE"/>
    <property type="match status" value="1"/>
</dbReference>
<dbReference type="InterPro" id="IPR016185">
    <property type="entry name" value="PreATP-grasp_dom_sf"/>
</dbReference>
<dbReference type="UniPathway" id="UPA00074">
    <property type="reaction ID" value="UER00125"/>
</dbReference>
<keyword evidence="8 14" id="KW-0067">ATP-binding</keyword>
<protein>
    <recommendedName>
        <fullName evidence="4 13">Phosphoribosylamine--glycine ligase</fullName>
        <ecNumber evidence="4 13">6.3.4.13</ecNumber>
    </recommendedName>
    <alternativeName>
        <fullName evidence="13">GARS</fullName>
    </alternativeName>
    <alternativeName>
        <fullName evidence="11 13">Glycinamide ribonucleotide synthetase</fullName>
    </alternativeName>
    <alternativeName>
        <fullName evidence="12 13">Phosphoribosylglycinamide synthetase</fullName>
    </alternativeName>
</protein>
<dbReference type="SUPFAM" id="SSF51246">
    <property type="entry name" value="Rudiment single hybrid motif"/>
    <property type="match status" value="1"/>
</dbReference>
<dbReference type="GO" id="GO:0004637">
    <property type="term" value="F:phosphoribosylamine-glycine ligase activity"/>
    <property type="evidence" value="ECO:0007669"/>
    <property type="project" value="UniProtKB-UniRule"/>
</dbReference>
<evidence type="ECO:0000256" key="10">
    <source>
        <dbReference type="ARBA" id="ARBA00038345"/>
    </source>
</evidence>
<accession>W7CM11</accession>
<dbReference type="EMBL" id="AODH01000017">
    <property type="protein sequence ID" value="EUJ40564.1"/>
    <property type="molecule type" value="Genomic_DNA"/>
</dbReference>
<evidence type="ECO:0000256" key="1">
    <source>
        <dbReference type="ARBA" id="ARBA00001936"/>
    </source>
</evidence>
<dbReference type="Pfam" id="PF02843">
    <property type="entry name" value="GARS_C"/>
    <property type="match status" value="1"/>
</dbReference>
<evidence type="ECO:0000256" key="4">
    <source>
        <dbReference type="ARBA" id="ARBA00013255"/>
    </source>
</evidence>
<dbReference type="InterPro" id="IPR020562">
    <property type="entry name" value="PRibGlycinamide_synth_N"/>
</dbReference>
<dbReference type="InterPro" id="IPR020560">
    <property type="entry name" value="PRibGlycinamide_synth_C-dom"/>
</dbReference>
<dbReference type="GO" id="GO:0006189">
    <property type="term" value="P:'de novo' IMP biosynthetic process"/>
    <property type="evidence" value="ECO:0007669"/>
    <property type="project" value="UniProtKB-UniRule"/>
</dbReference>
<evidence type="ECO:0000259" key="15">
    <source>
        <dbReference type="PROSITE" id="PS50975"/>
    </source>
</evidence>
<dbReference type="InterPro" id="IPR011054">
    <property type="entry name" value="Rudment_hybrid_motif"/>
</dbReference>
<proteinExistence type="inferred from homology"/>
<dbReference type="Gene3D" id="3.40.50.20">
    <property type="match status" value="1"/>
</dbReference>
<dbReference type="PANTHER" id="PTHR43472:SF1">
    <property type="entry name" value="PHOSPHORIBOSYLAMINE--GLYCINE LIGASE, CHLOROPLASTIC"/>
    <property type="match status" value="1"/>
</dbReference>
<keyword evidence="7 13" id="KW-0658">Purine biosynthesis</keyword>
<comment type="catalytic activity">
    <reaction evidence="13">
        <text>5-phospho-beta-D-ribosylamine + glycine + ATP = N(1)-(5-phospho-beta-D-ribosyl)glycinamide + ADP + phosphate + H(+)</text>
        <dbReference type="Rhea" id="RHEA:17453"/>
        <dbReference type="ChEBI" id="CHEBI:15378"/>
        <dbReference type="ChEBI" id="CHEBI:30616"/>
        <dbReference type="ChEBI" id="CHEBI:43474"/>
        <dbReference type="ChEBI" id="CHEBI:57305"/>
        <dbReference type="ChEBI" id="CHEBI:58681"/>
        <dbReference type="ChEBI" id="CHEBI:143788"/>
        <dbReference type="ChEBI" id="CHEBI:456216"/>
        <dbReference type="EC" id="6.3.4.13"/>
    </reaction>
</comment>
<dbReference type="AlphaFoldDB" id="W7CM11"/>
<dbReference type="SUPFAM" id="SSF56059">
    <property type="entry name" value="Glutathione synthetase ATP-binding domain-like"/>
    <property type="match status" value="1"/>
</dbReference>
<dbReference type="GO" id="GO:0005524">
    <property type="term" value="F:ATP binding"/>
    <property type="evidence" value="ECO:0007669"/>
    <property type="project" value="UniProtKB-UniRule"/>
</dbReference>
<evidence type="ECO:0000256" key="11">
    <source>
        <dbReference type="ARBA" id="ARBA00042242"/>
    </source>
</evidence>
<keyword evidence="5 13" id="KW-0436">Ligase</keyword>
<evidence type="ECO:0000256" key="5">
    <source>
        <dbReference type="ARBA" id="ARBA00022598"/>
    </source>
</evidence>
<organism evidence="16 17">
    <name type="scientific">Brochothrix campestris FSL F6-1037</name>
    <dbReference type="NCBI Taxonomy" id="1265861"/>
    <lineage>
        <taxon>Bacteria</taxon>
        <taxon>Bacillati</taxon>
        <taxon>Bacillota</taxon>
        <taxon>Bacilli</taxon>
        <taxon>Bacillales</taxon>
        <taxon>Listeriaceae</taxon>
        <taxon>Brochothrix</taxon>
    </lineage>
</organism>
<dbReference type="InterPro" id="IPR013815">
    <property type="entry name" value="ATP_grasp_subdomain_1"/>
</dbReference>
<evidence type="ECO:0000256" key="12">
    <source>
        <dbReference type="ARBA" id="ARBA00042864"/>
    </source>
</evidence>
<evidence type="ECO:0000256" key="8">
    <source>
        <dbReference type="ARBA" id="ARBA00022840"/>
    </source>
</evidence>
<evidence type="ECO:0000256" key="14">
    <source>
        <dbReference type="PROSITE-ProRule" id="PRU00409"/>
    </source>
</evidence>
<dbReference type="SMART" id="SM01209">
    <property type="entry name" value="GARS_A"/>
    <property type="match status" value="1"/>
</dbReference>
<evidence type="ECO:0000313" key="17">
    <source>
        <dbReference type="Proteomes" id="UP000019243"/>
    </source>
</evidence>
<dbReference type="InterPro" id="IPR011761">
    <property type="entry name" value="ATP-grasp"/>
</dbReference>
<evidence type="ECO:0000256" key="2">
    <source>
        <dbReference type="ARBA" id="ARBA00001946"/>
    </source>
</evidence>
<dbReference type="EC" id="6.3.4.13" evidence="4 13"/>
<dbReference type="Gene3D" id="3.90.600.10">
    <property type="entry name" value="Phosphoribosylglycinamide synthetase, C-terminal domain"/>
    <property type="match status" value="1"/>
</dbReference>
<dbReference type="PROSITE" id="PS00184">
    <property type="entry name" value="GARS"/>
    <property type="match status" value="1"/>
</dbReference>
<dbReference type="HAMAP" id="MF_00138">
    <property type="entry name" value="GARS"/>
    <property type="match status" value="1"/>
</dbReference>
<keyword evidence="9" id="KW-0460">Magnesium</keyword>
<comment type="cofactor">
    <cofactor evidence="1">
        <name>Mn(2+)</name>
        <dbReference type="ChEBI" id="CHEBI:29035"/>
    </cofactor>
</comment>
<keyword evidence="6 14" id="KW-0547">Nucleotide-binding</keyword>
<dbReference type="SUPFAM" id="SSF52440">
    <property type="entry name" value="PreATP-grasp domain"/>
    <property type="match status" value="1"/>
</dbReference>
<dbReference type="InterPro" id="IPR000115">
    <property type="entry name" value="PRibGlycinamide_synth"/>
</dbReference>
<comment type="pathway">
    <text evidence="3 13">Purine metabolism; IMP biosynthesis via de novo pathway; N(1)-(5-phospho-D-ribosyl)glycinamide from 5-phospho-alpha-D-ribose 1-diphosphate: step 2/2.</text>
</comment>
<evidence type="ECO:0000256" key="7">
    <source>
        <dbReference type="ARBA" id="ARBA00022755"/>
    </source>
</evidence>
<evidence type="ECO:0000256" key="13">
    <source>
        <dbReference type="HAMAP-Rule" id="MF_00138"/>
    </source>
</evidence>
<sequence length="417" mass="44756">MPSAKNYKKSPQVTRVYCVPGNAGMAQDGIKCIAIAETDSQELIAFAKKQRLDWVFVGPEVPLLAGVVDDLQAANIQVFGPQKKAAIIEGSKDFAKQLMQSYHIPTAASQTFTVYDEAKTYIEMKGAPIVIKADGLAAGKGVVVAETTTEALEAAYAMLCDNQFGASGAAIVVEDFLVGEEFSLMAFVDGENVYPMVIAQDHKRALAGDKGLNTGGMGAYAPVHHISQAVINEAVETILKPTAVAMVTEERSFTGILYAGLILTASGPKVIEFNARFGDPETQVVLDRLTSDFATVITDILAHRTPTLTWQTDGVTLGVVLASKGYPQAYENGKLLAGFEQLNHDTAVFHAGVALNATNELVTNGGRVSLLAMRAKTMQAAQAMLYQELKKIDTRELVYREDIGHRAATAERPTSPR</sequence>
<reference evidence="16 17" key="1">
    <citation type="submission" date="2012-12" db="EMBL/GenBank/DDBJ databases">
        <title>Novel taxa of Listeriaceae from agricultural environments in the United States.</title>
        <authorList>
            <person name="den Bakker H.C."/>
            <person name="Allred A."/>
            <person name="Warchocki S."/>
            <person name="Wright E.M."/>
            <person name="Burrell A."/>
            <person name="Nightingale K.K."/>
            <person name="Kephart D."/>
            <person name="Wiedmann M."/>
        </authorList>
    </citation>
    <scope>NUCLEOTIDE SEQUENCE [LARGE SCALE GENOMIC DNA]</scope>
    <source>
        <strain evidence="16 17">FSL F6-1037</strain>
    </source>
</reference>